<dbReference type="InterPro" id="IPR001242">
    <property type="entry name" value="Condensation_dom"/>
</dbReference>
<proteinExistence type="predicted"/>
<keyword evidence="3" id="KW-1185">Reference proteome</keyword>
<name>A0A540WHM5_9BACT</name>
<feature type="non-terminal residue" evidence="2">
    <location>
        <position position="1"/>
    </location>
</feature>
<dbReference type="PANTHER" id="PTHR45398:SF1">
    <property type="entry name" value="ENZYME, PUTATIVE (JCVI)-RELATED"/>
    <property type="match status" value="1"/>
</dbReference>
<dbReference type="Gene3D" id="3.30.559.10">
    <property type="entry name" value="Chloramphenicol acetyltransferase-like domain"/>
    <property type="match status" value="1"/>
</dbReference>
<gene>
    <name evidence="2" type="ORF">FJV41_49525</name>
</gene>
<dbReference type="RefSeq" id="WP_246137915.1">
    <property type="nucleotide sequence ID" value="NZ_VIFM01000590.1"/>
</dbReference>
<dbReference type="InterPro" id="IPR023213">
    <property type="entry name" value="CAT-like_dom_sf"/>
</dbReference>
<protein>
    <submittedName>
        <fullName evidence="2">Non-ribosomal peptide synthetase</fullName>
    </submittedName>
</protein>
<dbReference type="SUPFAM" id="SSF52777">
    <property type="entry name" value="CoA-dependent acyltransferases"/>
    <property type="match status" value="2"/>
</dbReference>
<comment type="caution">
    <text evidence="2">The sequence shown here is derived from an EMBL/GenBank/DDBJ whole genome shotgun (WGS) entry which is preliminary data.</text>
</comment>
<evidence type="ECO:0000313" key="2">
    <source>
        <dbReference type="EMBL" id="TQF08510.1"/>
    </source>
</evidence>
<dbReference type="AlphaFoldDB" id="A0A540WHM5"/>
<evidence type="ECO:0000313" key="3">
    <source>
        <dbReference type="Proteomes" id="UP000315369"/>
    </source>
</evidence>
<accession>A0A540WHM5</accession>
<dbReference type="Pfam" id="PF00668">
    <property type="entry name" value="Condensation"/>
    <property type="match status" value="1"/>
</dbReference>
<reference evidence="2 3" key="1">
    <citation type="submission" date="2019-06" db="EMBL/GenBank/DDBJ databases">
        <authorList>
            <person name="Livingstone P."/>
            <person name="Whitworth D."/>
        </authorList>
    </citation>
    <scope>NUCLEOTIDE SEQUENCE [LARGE SCALE GENOMIC DNA]</scope>
    <source>
        <strain evidence="2 3">AM401</strain>
    </source>
</reference>
<feature type="domain" description="Condensation" evidence="1">
    <location>
        <begin position="2"/>
        <end position="229"/>
    </location>
</feature>
<dbReference type="Proteomes" id="UP000315369">
    <property type="component" value="Unassembled WGS sequence"/>
</dbReference>
<feature type="non-terminal residue" evidence="2">
    <location>
        <position position="229"/>
    </location>
</feature>
<dbReference type="Gene3D" id="3.30.559.30">
    <property type="entry name" value="Nonribosomal peptide synthetase, condensation domain"/>
    <property type="match status" value="1"/>
</dbReference>
<sequence>QPLQWVHPEATLPWEEHDWRGADEAEQQSRFDTLISEDRARGFDLRTPPLLRLTVIRTDEHAWRILWTLHHLIVDGWSLGLLFQELFTTYEQVRSGRLPAESESTSFRDYIAWLQRQSLEPAELYWRKTLRGFTAPTPLPGALPRSPDSVLRRQHLNVWLPAQLTADLQAFVRQHHLTLNALVQAAWTLVLSRHTGEHDILFGATTSGRSADVSGIEHAVGLFINTLPV</sequence>
<evidence type="ECO:0000259" key="1">
    <source>
        <dbReference type="Pfam" id="PF00668"/>
    </source>
</evidence>
<dbReference type="PANTHER" id="PTHR45398">
    <property type="match status" value="1"/>
</dbReference>
<dbReference type="GO" id="GO:0003824">
    <property type="term" value="F:catalytic activity"/>
    <property type="evidence" value="ECO:0007669"/>
    <property type="project" value="InterPro"/>
</dbReference>
<organism evidence="2 3">
    <name type="scientific">Myxococcus llanfairpwllgwyngyllgogerychwyrndrobwllllantysiliogogogochensis</name>
    <dbReference type="NCBI Taxonomy" id="2590453"/>
    <lineage>
        <taxon>Bacteria</taxon>
        <taxon>Pseudomonadati</taxon>
        <taxon>Myxococcota</taxon>
        <taxon>Myxococcia</taxon>
        <taxon>Myxococcales</taxon>
        <taxon>Cystobacterineae</taxon>
        <taxon>Myxococcaceae</taxon>
        <taxon>Myxococcus</taxon>
    </lineage>
</organism>
<dbReference type="EMBL" id="VIFM01000590">
    <property type="protein sequence ID" value="TQF08510.1"/>
    <property type="molecule type" value="Genomic_DNA"/>
</dbReference>